<accession>A0A915J772</accession>
<dbReference type="WBParaSite" id="nRc.2.0.1.t21985-RA">
    <property type="protein sequence ID" value="nRc.2.0.1.t21985-RA"/>
    <property type="gene ID" value="nRc.2.0.1.g21985"/>
</dbReference>
<protein>
    <submittedName>
        <fullName evidence="3">Uncharacterized protein</fullName>
    </submittedName>
</protein>
<reference evidence="3" key="1">
    <citation type="submission" date="2022-11" db="UniProtKB">
        <authorList>
            <consortium name="WormBaseParasite"/>
        </authorList>
    </citation>
    <scope>IDENTIFICATION</scope>
</reference>
<evidence type="ECO:0000313" key="2">
    <source>
        <dbReference type="Proteomes" id="UP000887565"/>
    </source>
</evidence>
<sequence>MANAAMEDNKREADSGRQEPDRQ</sequence>
<feature type="compositionally biased region" description="Basic and acidic residues" evidence="1">
    <location>
        <begin position="7"/>
        <end position="23"/>
    </location>
</feature>
<organism evidence="2 3">
    <name type="scientific">Romanomermis culicivorax</name>
    <name type="common">Nematode worm</name>
    <dbReference type="NCBI Taxonomy" id="13658"/>
    <lineage>
        <taxon>Eukaryota</taxon>
        <taxon>Metazoa</taxon>
        <taxon>Ecdysozoa</taxon>
        <taxon>Nematoda</taxon>
        <taxon>Enoplea</taxon>
        <taxon>Dorylaimia</taxon>
        <taxon>Mermithida</taxon>
        <taxon>Mermithoidea</taxon>
        <taxon>Mermithidae</taxon>
        <taxon>Romanomermis</taxon>
    </lineage>
</organism>
<dbReference type="Proteomes" id="UP000887565">
    <property type="component" value="Unplaced"/>
</dbReference>
<keyword evidence="2" id="KW-1185">Reference proteome</keyword>
<evidence type="ECO:0000256" key="1">
    <source>
        <dbReference type="SAM" id="MobiDB-lite"/>
    </source>
</evidence>
<feature type="region of interest" description="Disordered" evidence="1">
    <location>
        <begin position="1"/>
        <end position="23"/>
    </location>
</feature>
<evidence type="ECO:0000313" key="3">
    <source>
        <dbReference type="WBParaSite" id="nRc.2.0.1.t21985-RA"/>
    </source>
</evidence>
<name>A0A915J772_ROMCU</name>
<dbReference type="AlphaFoldDB" id="A0A915J772"/>
<proteinExistence type="predicted"/>